<name>A0A1W1VYN7_9FIRM</name>
<accession>A0A1W1VYN7</accession>
<gene>
    <name evidence="1" type="ORF">SAMN00808754_2046</name>
</gene>
<evidence type="ECO:0008006" key="3">
    <source>
        <dbReference type="Google" id="ProtNLM"/>
    </source>
</evidence>
<dbReference type="Proteomes" id="UP000192569">
    <property type="component" value="Chromosome I"/>
</dbReference>
<sequence length="196" mass="21841">MARTVTPAPNAVVTEIEAQQFVFKDTSTGAHTDEELDVLCRIINGVSSAIETYIGGPVIIKEVAEKLDGGEEIIFLRYRPVVEVVQLLEEGRTLAQDVDYYLYPQEGYIRKAYGRFSSKPQGVSITYKAGYAGTVDAVPWDIKQAALLWCDAVWNTGPANLTNLLLERGYWVRPEDIPAQVKALLEKYKKVWVSAV</sequence>
<dbReference type="RefSeq" id="WP_084665622.1">
    <property type="nucleotide sequence ID" value="NZ_LT838272.1"/>
</dbReference>
<evidence type="ECO:0000313" key="2">
    <source>
        <dbReference type="Proteomes" id="UP000192569"/>
    </source>
</evidence>
<dbReference type="AlphaFoldDB" id="A0A1W1VYN7"/>
<keyword evidence="2" id="KW-1185">Reference proteome</keyword>
<dbReference type="EMBL" id="LT838272">
    <property type="protein sequence ID" value="SMB97954.1"/>
    <property type="molecule type" value="Genomic_DNA"/>
</dbReference>
<evidence type="ECO:0000313" key="1">
    <source>
        <dbReference type="EMBL" id="SMB97954.1"/>
    </source>
</evidence>
<protein>
    <recommendedName>
        <fullName evidence="3">Phage gp6-like head-tail connector protein</fullName>
    </recommendedName>
</protein>
<dbReference type="STRING" id="698762.SAMN00808754_2046"/>
<reference evidence="1 2" key="1">
    <citation type="submission" date="2017-04" db="EMBL/GenBank/DDBJ databases">
        <authorList>
            <person name="Afonso C.L."/>
            <person name="Miller P.J."/>
            <person name="Scott M.A."/>
            <person name="Spackman E."/>
            <person name="Goraichik I."/>
            <person name="Dimitrov K.M."/>
            <person name="Suarez D.L."/>
            <person name="Swayne D.E."/>
        </authorList>
    </citation>
    <scope>NUCLEOTIDE SEQUENCE [LARGE SCALE GENOMIC DNA]</scope>
    <source>
        <strain evidence="1 2">ToBE</strain>
    </source>
</reference>
<proteinExistence type="predicted"/>
<organism evidence="1 2">
    <name type="scientific">Thermanaeromonas toyohensis ToBE</name>
    <dbReference type="NCBI Taxonomy" id="698762"/>
    <lineage>
        <taxon>Bacteria</taxon>
        <taxon>Bacillati</taxon>
        <taxon>Bacillota</taxon>
        <taxon>Clostridia</taxon>
        <taxon>Neomoorellales</taxon>
        <taxon>Neomoorellaceae</taxon>
        <taxon>Thermanaeromonas</taxon>
    </lineage>
</organism>